<evidence type="ECO:0000313" key="2">
    <source>
        <dbReference type="EMBL" id="SFS31101.1"/>
    </source>
</evidence>
<dbReference type="AlphaFoldDB" id="A0A1I6NT46"/>
<keyword evidence="1" id="KW-0812">Transmembrane</keyword>
<feature type="transmembrane region" description="Helical" evidence="1">
    <location>
        <begin position="6"/>
        <end position="33"/>
    </location>
</feature>
<organism evidence="2 3">
    <name type="scientific">Marininema halotolerans</name>
    <dbReference type="NCBI Taxonomy" id="1155944"/>
    <lineage>
        <taxon>Bacteria</taxon>
        <taxon>Bacillati</taxon>
        <taxon>Bacillota</taxon>
        <taxon>Bacilli</taxon>
        <taxon>Bacillales</taxon>
        <taxon>Thermoactinomycetaceae</taxon>
        <taxon>Marininema</taxon>
    </lineage>
</organism>
<evidence type="ECO:0000313" key="3">
    <source>
        <dbReference type="Proteomes" id="UP000198660"/>
    </source>
</evidence>
<feature type="transmembrane region" description="Helical" evidence="1">
    <location>
        <begin position="54"/>
        <end position="77"/>
    </location>
</feature>
<dbReference type="EMBL" id="FPAA01000001">
    <property type="protein sequence ID" value="SFS31101.1"/>
    <property type="molecule type" value="Genomic_DNA"/>
</dbReference>
<keyword evidence="1" id="KW-0472">Membrane</keyword>
<name>A0A1I6NT46_9BACL</name>
<accession>A0A1I6NT46</accession>
<evidence type="ECO:0000256" key="1">
    <source>
        <dbReference type="SAM" id="Phobius"/>
    </source>
</evidence>
<sequence>MVVIALVIYDFVLTVSKWFMTFFFLAAIFWGFLWIRPMKWAHAIKIHNRTRAGILTVVSLLFSFIFLGIVVFLEVILKPLDGASGSLIY</sequence>
<protein>
    <submittedName>
        <fullName evidence="2">Uncharacterized protein</fullName>
    </submittedName>
</protein>
<proteinExistence type="predicted"/>
<reference evidence="3" key="1">
    <citation type="submission" date="2016-10" db="EMBL/GenBank/DDBJ databases">
        <authorList>
            <person name="Varghese N."/>
            <person name="Submissions S."/>
        </authorList>
    </citation>
    <scope>NUCLEOTIDE SEQUENCE [LARGE SCALE GENOMIC DNA]</scope>
    <source>
        <strain evidence="3">DSM 45789</strain>
    </source>
</reference>
<keyword evidence="3" id="KW-1185">Reference proteome</keyword>
<keyword evidence="1" id="KW-1133">Transmembrane helix</keyword>
<dbReference type="Proteomes" id="UP000198660">
    <property type="component" value="Unassembled WGS sequence"/>
</dbReference>
<gene>
    <name evidence="2" type="ORF">SAMN05444972_101106</name>
</gene>